<keyword evidence="7" id="KW-1185">Reference proteome</keyword>
<comment type="subcellular location">
    <subcellularLocation>
        <location evidence="1">Secreted</location>
    </subcellularLocation>
</comment>
<dbReference type="EMBL" id="JAIWYP010000016">
    <property type="protein sequence ID" value="KAH3698670.1"/>
    <property type="molecule type" value="Genomic_DNA"/>
</dbReference>
<comment type="caution">
    <text evidence="6">The sequence shown here is derived from an EMBL/GenBank/DDBJ whole genome shotgun (WGS) entry which is preliminary data.</text>
</comment>
<dbReference type="Pfam" id="PF13330">
    <property type="entry name" value="Mucin2_WxxW"/>
    <property type="match status" value="1"/>
</dbReference>
<keyword evidence="4" id="KW-0325">Glycoprotein</keyword>
<sequence length="102" mass="11267">MATPEVCNPKWLPWINEMLPTTDVNDVEHEFMTVAKQRELCPSGKLTRIECVTTSGIQHYSTGSIGTTCDVISGLTCRNSENYPIGCEDFKSDTTVNAKVIP</sequence>
<organism evidence="6 7">
    <name type="scientific">Dreissena polymorpha</name>
    <name type="common">Zebra mussel</name>
    <name type="synonym">Mytilus polymorpha</name>
    <dbReference type="NCBI Taxonomy" id="45954"/>
    <lineage>
        <taxon>Eukaryota</taxon>
        <taxon>Metazoa</taxon>
        <taxon>Spiralia</taxon>
        <taxon>Lophotrochozoa</taxon>
        <taxon>Mollusca</taxon>
        <taxon>Bivalvia</taxon>
        <taxon>Autobranchia</taxon>
        <taxon>Heteroconchia</taxon>
        <taxon>Euheterodonta</taxon>
        <taxon>Imparidentia</taxon>
        <taxon>Neoheterodontei</taxon>
        <taxon>Myida</taxon>
        <taxon>Dreissenoidea</taxon>
        <taxon>Dreissenidae</taxon>
        <taxon>Dreissena</taxon>
    </lineage>
</organism>
<dbReference type="Proteomes" id="UP000828390">
    <property type="component" value="Unassembled WGS sequence"/>
</dbReference>
<reference evidence="6" key="2">
    <citation type="submission" date="2020-11" db="EMBL/GenBank/DDBJ databases">
        <authorList>
            <person name="McCartney M.A."/>
            <person name="Auch B."/>
            <person name="Kono T."/>
            <person name="Mallez S."/>
            <person name="Becker A."/>
            <person name="Gohl D.M."/>
            <person name="Silverstein K.A.T."/>
            <person name="Koren S."/>
            <person name="Bechman K.B."/>
            <person name="Herman A."/>
            <person name="Abrahante J.E."/>
            <person name="Garbe J."/>
        </authorList>
    </citation>
    <scope>NUCLEOTIDE SEQUENCE</scope>
    <source>
        <strain evidence="6">Duluth1</strain>
        <tissue evidence="6">Whole animal</tissue>
    </source>
</reference>
<evidence type="ECO:0000313" key="6">
    <source>
        <dbReference type="EMBL" id="KAH3698670.1"/>
    </source>
</evidence>
<reference evidence="6" key="1">
    <citation type="journal article" date="2019" name="bioRxiv">
        <title>The Genome of the Zebra Mussel, Dreissena polymorpha: A Resource for Invasive Species Research.</title>
        <authorList>
            <person name="McCartney M.A."/>
            <person name="Auch B."/>
            <person name="Kono T."/>
            <person name="Mallez S."/>
            <person name="Zhang Y."/>
            <person name="Obille A."/>
            <person name="Becker A."/>
            <person name="Abrahante J.E."/>
            <person name="Garbe J."/>
            <person name="Badalamenti J.P."/>
            <person name="Herman A."/>
            <person name="Mangelson H."/>
            <person name="Liachko I."/>
            <person name="Sullivan S."/>
            <person name="Sone E.D."/>
            <person name="Koren S."/>
            <person name="Silverstein K.A.T."/>
            <person name="Beckman K.B."/>
            <person name="Gohl D.M."/>
        </authorList>
    </citation>
    <scope>NUCLEOTIDE SEQUENCE</scope>
    <source>
        <strain evidence="6">Duluth1</strain>
        <tissue evidence="6">Whole animal</tissue>
    </source>
</reference>
<evidence type="ECO:0000256" key="1">
    <source>
        <dbReference type="ARBA" id="ARBA00004613"/>
    </source>
</evidence>
<accession>A0A9D3YHF9</accession>
<evidence type="ECO:0000313" key="7">
    <source>
        <dbReference type="Proteomes" id="UP000828390"/>
    </source>
</evidence>
<protein>
    <recommendedName>
        <fullName evidence="5">WxxW domain-containing protein</fullName>
    </recommendedName>
</protein>
<evidence type="ECO:0000256" key="3">
    <source>
        <dbReference type="ARBA" id="ARBA00022729"/>
    </source>
</evidence>
<name>A0A9D3YHF9_DREPO</name>
<feature type="domain" description="WxxW" evidence="5">
    <location>
        <begin position="11"/>
        <end position="91"/>
    </location>
</feature>
<evidence type="ECO:0000259" key="5">
    <source>
        <dbReference type="Pfam" id="PF13330"/>
    </source>
</evidence>
<keyword evidence="2" id="KW-0964">Secreted</keyword>
<keyword evidence="3" id="KW-0732">Signal</keyword>
<dbReference type="InterPro" id="IPR025155">
    <property type="entry name" value="WxxW_domain"/>
</dbReference>
<evidence type="ECO:0000256" key="2">
    <source>
        <dbReference type="ARBA" id="ARBA00022525"/>
    </source>
</evidence>
<proteinExistence type="predicted"/>
<dbReference type="GO" id="GO:0005576">
    <property type="term" value="C:extracellular region"/>
    <property type="evidence" value="ECO:0007669"/>
    <property type="project" value="UniProtKB-SubCell"/>
</dbReference>
<evidence type="ECO:0000256" key="4">
    <source>
        <dbReference type="ARBA" id="ARBA00023180"/>
    </source>
</evidence>
<dbReference type="AlphaFoldDB" id="A0A9D3YHF9"/>
<gene>
    <name evidence="6" type="ORF">DPMN_086216</name>
</gene>